<evidence type="ECO:0000313" key="6">
    <source>
        <dbReference type="Proteomes" id="UP001431572"/>
    </source>
</evidence>
<keyword evidence="2" id="KW-0472">Membrane</keyword>
<reference evidence="4" key="2">
    <citation type="journal article" date="2024" name="Nature">
        <title>Anoxygenic phototroph of the Chloroflexota uses a type I reaction centre.</title>
        <authorList>
            <person name="Tsuji J.M."/>
            <person name="Shaw N.A."/>
            <person name="Nagashima S."/>
            <person name="Venkiteswaran J.J."/>
            <person name="Schiff S.L."/>
            <person name="Watanabe T."/>
            <person name="Fukui M."/>
            <person name="Hanada S."/>
            <person name="Tank M."/>
            <person name="Neufeld J.D."/>
        </authorList>
    </citation>
    <scope>NUCLEOTIDE SEQUENCE</scope>
    <source>
        <strain evidence="4">L227-S17</strain>
    </source>
</reference>
<keyword evidence="2" id="KW-0812">Transmembrane</keyword>
<evidence type="ECO:0000313" key="3">
    <source>
        <dbReference type="EMBL" id="NWJ45910.1"/>
    </source>
</evidence>
<reference evidence="3 5" key="1">
    <citation type="submission" date="2020-06" db="EMBL/GenBank/DDBJ databases">
        <title>Anoxygenic phototrophic Chloroflexota member uses a Type I reaction center.</title>
        <authorList>
            <person name="Tsuji J.M."/>
            <person name="Shaw N.A."/>
            <person name="Nagashima S."/>
            <person name="Venkiteswaran J."/>
            <person name="Schiff S.L."/>
            <person name="Hanada S."/>
            <person name="Tank M."/>
            <person name="Neufeld J.D."/>
        </authorList>
    </citation>
    <scope>NUCLEOTIDE SEQUENCE [LARGE SCALE GENOMIC DNA]</scope>
    <source>
        <strain evidence="3">L227-S17</strain>
    </source>
</reference>
<feature type="region of interest" description="Disordered" evidence="1">
    <location>
        <begin position="1"/>
        <end position="44"/>
    </location>
</feature>
<evidence type="ECO:0000313" key="5">
    <source>
        <dbReference type="Proteomes" id="UP000521676"/>
    </source>
</evidence>
<dbReference type="Proteomes" id="UP000521676">
    <property type="component" value="Unassembled WGS sequence"/>
</dbReference>
<protein>
    <submittedName>
        <fullName evidence="3">Uncharacterized protein</fullName>
    </submittedName>
</protein>
<name>A0A8T7M1J9_9CHLR</name>
<keyword evidence="2" id="KW-1133">Transmembrane helix</keyword>
<accession>A0A8T7M1J9</accession>
<dbReference type="EMBL" id="JACATZ010000001">
    <property type="protein sequence ID" value="NWJ45910.1"/>
    <property type="molecule type" value="Genomic_DNA"/>
</dbReference>
<feature type="compositionally biased region" description="Basic and acidic residues" evidence="1">
    <location>
        <begin position="27"/>
        <end position="38"/>
    </location>
</feature>
<proteinExistence type="predicted"/>
<organism evidence="3 5">
    <name type="scientific">Candidatus Chlorohelix allophototropha</name>
    <dbReference type="NCBI Taxonomy" id="3003348"/>
    <lineage>
        <taxon>Bacteria</taxon>
        <taxon>Bacillati</taxon>
        <taxon>Chloroflexota</taxon>
        <taxon>Chloroflexia</taxon>
        <taxon>Candidatus Chloroheliales</taxon>
        <taxon>Candidatus Chloroheliaceae</taxon>
        <taxon>Candidatus Chlorohelix</taxon>
    </lineage>
</organism>
<gene>
    <name evidence="3" type="ORF">HXX08_08530</name>
    <name evidence="4" type="ORF">OZ401_001050</name>
</gene>
<dbReference type="EMBL" id="CP128399">
    <property type="protein sequence ID" value="WJW67771.1"/>
    <property type="molecule type" value="Genomic_DNA"/>
</dbReference>
<evidence type="ECO:0000313" key="4">
    <source>
        <dbReference type="EMBL" id="WJW67771.1"/>
    </source>
</evidence>
<keyword evidence="6" id="KW-1185">Reference proteome</keyword>
<feature type="transmembrane region" description="Helical" evidence="2">
    <location>
        <begin position="55"/>
        <end position="77"/>
    </location>
</feature>
<sequence length="227" mass="25461">MEVINKPGSDKTSDSNEAGFNPPPNSDEDRGDNHDNRPNRPYGKMSKTALSLRRVAFVLCGAMFGVAFLFTIFTVIVTSTQPELTPNLPDASLHQDELYIKFDDEDFYRSLVVIRDQIADPDPQEVTQIDVGRSFKLVFTPKQMDIPENYRIVYRDQNMTAENAALESNLDRKAGRNVEGGFDTLTISPHNGKWPVGRFLILYEDGGMFGGRLFAYFTVNEAPSPAK</sequence>
<dbReference type="RefSeq" id="WP_341469662.1">
    <property type="nucleotide sequence ID" value="NZ_CP128399.1"/>
</dbReference>
<evidence type="ECO:0000256" key="2">
    <source>
        <dbReference type="SAM" id="Phobius"/>
    </source>
</evidence>
<dbReference type="Proteomes" id="UP001431572">
    <property type="component" value="Chromosome 1"/>
</dbReference>
<dbReference type="AlphaFoldDB" id="A0A8T7M1J9"/>
<evidence type="ECO:0000256" key="1">
    <source>
        <dbReference type="SAM" id="MobiDB-lite"/>
    </source>
</evidence>